<dbReference type="EMBL" id="CP120631">
    <property type="protein sequence ID" value="WEW61922.1"/>
    <property type="molecule type" value="Genomic_DNA"/>
</dbReference>
<evidence type="ECO:0000256" key="2">
    <source>
        <dbReference type="ARBA" id="ARBA00022692"/>
    </source>
</evidence>
<proteinExistence type="inferred from homology"/>
<evidence type="ECO:0000256" key="1">
    <source>
        <dbReference type="ARBA" id="ARBA00004141"/>
    </source>
</evidence>
<gene>
    <name evidence="8" type="ORF">PRK78_007422</name>
</gene>
<sequence length="158" mass="17274">MILPLRLLWGLRMSLRRKLAVGGLFSIAILCTITSVIRLIQINQRTKNTVPNGLWIILWGSLEASTAIIVGSLTSFRFIRKSSGSSGGAYNTTGQSQWPSARKFHSIQMQSYGQESHGPVTTVCHGAETSSSRESLAPKHAVMVTRQHQVPNQGQTSV</sequence>
<keyword evidence="9" id="KW-1185">Reference proteome</keyword>
<dbReference type="GO" id="GO:0016020">
    <property type="term" value="C:membrane"/>
    <property type="evidence" value="ECO:0007669"/>
    <property type="project" value="UniProtKB-SubCell"/>
</dbReference>
<feature type="transmembrane region" description="Helical" evidence="6">
    <location>
        <begin position="53"/>
        <end position="76"/>
    </location>
</feature>
<protein>
    <recommendedName>
        <fullName evidence="7">Rhodopsin domain-containing protein</fullName>
    </recommendedName>
</protein>
<evidence type="ECO:0000313" key="9">
    <source>
        <dbReference type="Proteomes" id="UP001219355"/>
    </source>
</evidence>
<feature type="domain" description="Rhodopsin" evidence="7">
    <location>
        <begin position="1"/>
        <end position="78"/>
    </location>
</feature>
<dbReference type="Proteomes" id="UP001219355">
    <property type="component" value="Chromosome 5"/>
</dbReference>
<dbReference type="InterPro" id="IPR052337">
    <property type="entry name" value="SAT4-like"/>
</dbReference>
<dbReference type="AlphaFoldDB" id="A0AAF0DNN6"/>
<keyword evidence="3 6" id="KW-1133">Transmembrane helix</keyword>
<organism evidence="8 9">
    <name type="scientific">Emydomyces testavorans</name>
    <dbReference type="NCBI Taxonomy" id="2070801"/>
    <lineage>
        <taxon>Eukaryota</taxon>
        <taxon>Fungi</taxon>
        <taxon>Dikarya</taxon>
        <taxon>Ascomycota</taxon>
        <taxon>Pezizomycotina</taxon>
        <taxon>Eurotiomycetes</taxon>
        <taxon>Eurotiomycetidae</taxon>
        <taxon>Onygenales</taxon>
        <taxon>Nannizziopsiaceae</taxon>
        <taxon>Emydomyces</taxon>
    </lineage>
</organism>
<dbReference type="PANTHER" id="PTHR33048">
    <property type="entry name" value="PTH11-LIKE INTEGRAL MEMBRANE PROTEIN (AFU_ORTHOLOGUE AFUA_5G11245)"/>
    <property type="match status" value="1"/>
</dbReference>
<reference evidence="8" key="1">
    <citation type="submission" date="2023-03" db="EMBL/GenBank/DDBJ databases">
        <title>Emydomyces testavorans Genome Sequence.</title>
        <authorList>
            <person name="Hoyer L."/>
        </authorList>
    </citation>
    <scope>NUCLEOTIDE SEQUENCE</scope>
    <source>
        <strain evidence="8">16-2883</strain>
    </source>
</reference>
<keyword evidence="2 6" id="KW-0812">Transmembrane</keyword>
<comment type="similarity">
    <text evidence="5">Belongs to the SAT4 family.</text>
</comment>
<evidence type="ECO:0000256" key="3">
    <source>
        <dbReference type="ARBA" id="ARBA00022989"/>
    </source>
</evidence>
<dbReference type="InterPro" id="IPR049326">
    <property type="entry name" value="Rhodopsin_dom_fungi"/>
</dbReference>
<evidence type="ECO:0000256" key="6">
    <source>
        <dbReference type="SAM" id="Phobius"/>
    </source>
</evidence>
<feature type="transmembrane region" description="Helical" evidence="6">
    <location>
        <begin position="21"/>
        <end position="41"/>
    </location>
</feature>
<comment type="subcellular location">
    <subcellularLocation>
        <location evidence="1">Membrane</location>
        <topology evidence="1">Multi-pass membrane protein</topology>
    </subcellularLocation>
</comment>
<accession>A0AAF0DNN6</accession>
<evidence type="ECO:0000256" key="5">
    <source>
        <dbReference type="ARBA" id="ARBA00038359"/>
    </source>
</evidence>
<evidence type="ECO:0000259" key="7">
    <source>
        <dbReference type="Pfam" id="PF20684"/>
    </source>
</evidence>
<evidence type="ECO:0000256" key="4">
    <source>
        <dbReference type="ARBA" id="ARBA00023136"/>
    </source>
</evidence>
<name>A0AAF0DNN6_9EURO</name>
<evidence type="ECO:0000313" key="8">
    <source>
        <dbReference type="EMBL" id="WEW61922.1"/>
    </source>
</evidence>
<dbReference type="PANTHER" id="PTHR33048:SF146">
    <property type="entry name" value="INTEGRAL MEMBRANE PROTEIN"/>
    <property type="match status" value="1"/>
</dbReference>
<keyword evidence="4 6" id="KW-0472">Membrane</keyword>
<dbReference type="Pfam" id="PF20684">
    <property type="entry name" value="Fung_rhodopsin"/>
    <property type="match status" value="1"/>
</dbReference>